<name>S7P9U9_MYOBR</name>
<evidence type="ECO:0000256" key="1">
    <source>
        <dbReference type="ARBA" id="ARBA00004156"/>
    </source>
</evidence>
<comment type="function">
    <text evidence="8">Auxiliary protein of DNA polymerase delta and epsilon, is involved in the control of eukaryotic DNA replication by increasing the polymerase's processibility during elongation of the leading strand. Induces a robust stimulatory effect on the 3'-5' exonuclease and 3'-phosphodiesterase, but not apurinic-apyrimidinic (AP) endonuclease, APEX2 activities. Has to be loaded onto DNA in order to be able to stimulate APEX2. Plays a key role in DNA damage response (DDR) by being conveniently positioned at the replication fork to coordinate DNA replication with DNA repair and DNA damage tolerance pathways. Acts as a loading platform to recruit DDR proteins that allow completion of DNA replication after DNA damage and promote postreplication repair: Monoubiquitinated PCNA leads to recruitment of translesion (TLS) polymerases, while 'Lys-63'-linked polyubiquitination of PCNA is involved in error-free pathway and employs recombination mechanisms to synthesize across the lesion.</text>
</comment>
<dbReference type="InterPro" id="IPR022648">
    <property type="entry name" value="Pr_cel_nuc_antig_N"/>
</dbReference>
<keyword evidence="11" id="KW-1185">Reference proteome</keyword>
<dbReference type="FunFam" id="3.30.1520.10:FF:000004">
    <property type="entry name" value="Sorting nexin"/>
    <property type="match status" value="1"/>
</dbReference>
<dbReference type="PRINTS" id="PR00339">
    <property type="entry name" value="PCNACYCLIN"/>
</dbReference>
<dbReference type="SUPFAM" id="SSF55979">
    <property type="entry name" value="DNA clamp"/>
    <property type="match status" value="1"/>
</dbReference>
<dbReference type="GO" id="GO:0036089">
    <property type="term" value="P:cleavage furrow formation"/>
    <property type="evidence" value="ECO:0007669"/>
    <property type="project" value="TreeGrafter"/>
</dbReference>
<feature type="domain" description="PX" evidence="9">
    <location>
        <begin position="114"/>
        <end position="224"/>
    </location>
</feature>
<dbReference type="Pfam" id="PF00787">
    <property type="entry name" value="PX"/>
    <property type="match status" value="1"/>
</dbReference>
<dbReference type="SUPFAM" id="SSF64268">
    <property type="entry name" value="PX domain"/>
    <property type="match status" value="1"/>
</dbReference>
<dbReference type="GO" id="GO:0006275">
    <property type="term" value="P:regulation of DNA replication"/>
    <property type="evidence" value="ECO:0007669"/>
    <property type="project" value="InterPro"/>
</dbReference>
<dbReference type="GO" id="GO:0030659">
    <property type="term" value="C:cytoplasmic vesicle membrane"/>
    <property type="evidence" value="ECO:0007669"/>
    <property type="project" value="UniProtKB-SubCell"/>
</dbReference>
<dbReference type="GO" id="GO:0035091">
    <property type="term" value="F:phosphatidylinositol binding"/>
    <property type="evidence" value="ECO:0007669"/>
    <property type="project" value="InterPro"/>
</dbReference>
<dbReference type="GO" id="GO:0016197">
    <property type="term" value="P:endosomal transport"/>
    <property type="evidence" value="ECO:0007669"/>
    <property type="project" value="TreeGrafter"/>
</dbReference>
<sequence length="238" mass="27014">MFEARLVQGSILKKVLEALKDLINEACWDISSSGVNLQSMDSSHVSLVQLTLRSEGFDTSATVSRNLNCFSTFVKSSSEAFMLGEAAGIVKDNDKLCVVLGPHGPEWQENPYLFQCTIDDPTKQTKFKGMKSYISYKLVPTHTQAPVYRRYKHFDWLYARLAEKFPVISVPHLPEKQATGRFEEDFISKRRKGLVWWMNHMASHPVLAQCDVFPHFLTCPSGTDEKAWKQGKCKAKCD</sequence>
<dbReference type="Proteomes" id="UP000052978">
    <property type="component" value="Unassembled WGS sequence"/>
</dbReference>
<dbReference type="PROSITE" id="PS50195">
    <property type="entry name" value="PX"/>
    <property type="match status" value="1"/>
</dbReference>
<keyword evidence="6" id="KW-0472">Membrane</keyword>
<reference evidence="10 11" key="1">
    <citation type="journal article" date="2013" name="Nat. Commun.">
        <title>Genome analysis reveals insights into physiology and longevity of the Brandt's bat Myotis brandtii.</title>
        <authorList>
            <person name="Seim I."/>
            <person name="Fang X."/>
            <person name="Xiong Z."/>
            <person name="Lobanov A.V."/>
            <person name="Huang Z."/>
            <person name="Ma S."/>
            <person name="Feng Y."/>
            <person name="Turanov A.A."/>
            <person name="Zhu Y."/>
            <person name="Lenz T.L."/>
            <person name="Gerashchenko M.V."/>
            <person name="Fan D."/>
            <person name="Hee Yim S."/>
            <person name="Yao X."/>
            <person name="Jordan D."/>
            <person name="Xiong Y."/>
            <person name="Ma Y."/>
            <person name="Lyapunov A.N."/>
            <person name="Chen G."/>
            <person name="Kulakova O.I."/>
            <person name="Sun Y."/>
            <person name="Lee S.G."/>
            <person name="Bronson R.T."/>
            <person name="Moskalev A.A."/>
            <person name="Sunyaev S.R."/>
            <person name="Zhang G."/>
            <person name="Krogh A."/>
            <person name="Wang J."/>
            <person name="Gladyshev V.N."/>
        </authorList>
    </citation>
    <scope>NUCLEOTIDE SEQUENCE [LARGE SCALE GENOMIC DNA]</scope>
</reference>
<evidence type="ECO:0000256" key="2">
    <source>
        <dbReference type="ARBA" id="ARBA00010883"/>
    </source>
</evidence>
<keyword evidence="5" id="KW-0238">DNA-binding</keyword>
<dbReference type="InterPro" id="IPR000730">
    <property type="entry name" value="Pr_cel_nuc_antig"/>
</dbReference>
<dbReference type="PROSITE" id="PS01251">
    <property type="entry name" value="PCNA_1"/>
    <property type="match status" value="1"/>
</dbReference>
<dbReference type="InterPro" id="IPR036871">
    <property type="entry name" value="PX_dom_sf"/>
</dbReference>
<dbReference type="GO" id="GO:0030337">
    <property type="term" value="F:DNA polymerase processivity factor activity"/>
    <property type="evidence" value="ECO:0007669"/>
    <property type="project" value="InterPro"/>
</dbReference>
<dbReference type="InterPro" id="IPR046938">
    <property type="entry name" value="DNA_clamp_sf"/>
</dbReference>
<dbReference type="AlphaFoldDB" id="S7P9U9"/>
<dbReference type="Gene3D" id="3.30.1520.10">
    <property type="entry name" value="Phox-like domain"/>
    <property type="match status" value="1"/>
</dbReference>
<evidence type="ECO:0000313" key="11">
    <source>
        <dbReference type="Proteomes" id="UP000052978"/>
    </source>
</evidence>
<accession>S7P9U9</accession>
<dbReference type="Pfam" id="PF00705">
    <property type="entry name" value="PCNA_N"/>
    <property type="match status" value="1"/>
</dbReference>
<dbReference type="InterPro" id="IPR022659">
    <property type="entry name" value="Pr_cel_nuc_antig_CS"/>
</dbReference>
<protein>
    <recommendedName>
        <fullName evidence="3">Proliferating cell nuclear antigen</fullName>
    </recommendedName>
</protein>
<dbReference type="GO" id="GO:0005886">
    <property type="term" value="C:plasma membrane"/>
    <property type="evidence" value="ECO:0007669"/>
    <property type="project" value="TreeGrafter"/>
</dbReference>
<evidence type="ECO:0000259" key="9">
    <source>
        <dbReference type="PROSITE" id="PS50195"/>
    </source>
</evidence>
<evidence type="ECO:0000256" key="5">
    <source>
        <dbReference type="ARBA" id="ARBA00023125"/>
    </source>
</evidence>
<evidence type="ECO:0000313" key="10">
    <source>
        <dbReference type="EMBL" id="EPQ06903.1"/>
    </source>
</evidence>
<dbReference type="GO" id="GO:0006897">
    <property type="term" value="P:endocytosis"/>
    <property type="evidence" value="ECO:0007669"/>
    <property type="project" value="TreeGrafter"/>
</dbReference>
<evidence type="ECO:0000256" key="6">
    <source>
        <dbReference type="ARBA" id="ARBA00023136"/>
    </source>
</evidence>
<dbReference type="Gene3D" id="3.10.150.10">
    <property type="entry name" value="DNA Polymerase III, subunit A, domain 2"/>
    <property type="match status" value="1"/>
</dbReference>
<keyword evidence="4" id="KW-0728">SH3 domain</keyword>
<evidence type="ECO:0000256" key="3">
    <source>
        <dbReference type="ARBA" id="ARBA00020229"/>
    </source>
</evidence>
<gene>
    <name evidence="10" type="ORF">D623_10001636</name>
</gene>
<evidence type="ECO:0000256" key="7">
    <source>
        <dbReference type="ARBA" id="ARBA00023329"/>
    </source>
</evidence>
<evidence type="ECO:0000256" key="4">
    <source>
        <dbReference type="ARBA" id="ARBA00022443"/>
    </source>
</evidence>
<dbReference type="EMBL" id="KE162076">
    <property type="protein sequence ID" value="EPQ06903.1"/>
    <property type="molecule type" value="Genomic_DNA"/>
</dbReference>
<dbReference type="SMART" id="SM00312">
    <property type="entry name" value="PX"/>
    <property type="match status" value="1"/>
</dbReference>
<dbReference type="GO" id="GO:0097320">
    <property type="term" value="P:plasma membrane tubulation"/>
    <property type="evidence" value="ECO:0007669"/>
    <property type="project" value="TreeGrafter"/>
</dbReference>
<dbReference type="InterPro" id="IPR001683">
    <property type="entry name" value="PX_dom"/>
</dbReference>
<keyword evidence="7" id="KW-0968">Cytoplasmic vesicle</keyword>
<dbReference type="PANTHER" id="PTHR45827:SF4">
    <property type="entry name" value="SORTING NEXIN-18"/>
    <property type="match status" value="1"/>
</dbReference>
<dbReference type="PANTHER" id="PTHR45827">
    <property type="entry name" value="SORTING NEXIN"/>
    <property type="match status" value="1"/>
</dbReference>
<comment type="similarity">
    <text evidence="2">Belongs to the sorting nexin family.</text>
</comment>
<dbReference type="GO" id="GO:0003677">
    <property type="term" value="F:DNA binding"/>
    <property type="evidence" value="ECO:0007669"/>
    <property type="project" value="UniProtKB-KW"/>
</dbReference>
<proteinExistence type="inferred from homology"/>
<evidence type="ECO:0000256" key="8">
    <source>
        <dbReference type="ARBA" id="ARBA00045553"/>
    </source>
</evidence>
<organism evidence="10 11">
    <name type="scientific">Myotis brandtii</name>
    <name type="common">Brandt's bat</name>
    <dbReference type="NCBI Taxonomy" id="109478"/>
    <lineage>
        <taxon>Eukaryota</taxon>
        <taxon>Metazoa</taxon>
        <taxon>Chordata</taxon>
        <taxon>Craniata</taxon>
        <taxon>Vertebrata</taxon>
        <taxon>Euteleostomi</taxon>
        <taxon>Mammalia</taxon>
        <taxon>Eutheria</taxon>
        <taxon>Laurasiatheria</taxon>
        <taxon>Chiroptera</taxon>
        <taxon>Yangochiroptera</taxon>
        <taxon>Vespertilionidae</taxon>
        <taxon>Myotis</taxon>
    </lineage>
</organism>
<comment type="subcellular location">
    <subcellularLocation>
        <location evidence="1">Cytoplasmic vesicle membrane</location>
    </subcellularLocation>
</comment>